<feature type="compositionally biased region" description="Low complexity" evidence="2">
    <location>
        <begin position="605"/>
        <end position="618"/>
    </location>
</feature>
<dbReference type="Pfam" id="PF15308">
    <property type="entry name" value="CEP170_C"/>
    <property type="match status" value="1"/>
</dbReference>
<feature type="compositionally biased region" description="Low complexity" evidence="2">
    <location>
        <begin position="933"/>
        <end position="953"/>
    </location>
</feature>
<feature type="region of interest" description="Disordered" evidence="2">
    <location>
        <begin position="400"/>
        <end position="499"/>
    </location>
</feature>
<dbReference type="KEGG" id="char:105912045"/>
<feature type="compositionally biased region" description="Basic and acidic residues" evidence="2">
    <location>
        <begin position="295"/>
        <end position="308"/>
    </location>
</feature>
<name>A0A6P8F078_CLUHA</name>
<dbReference type="Gene3D" id="2.60.200.20">
    <property type="match status" value="1"/>
</dbReference>
<feature type="domain" description="FHA" evidence="3">
    <location>
        <begin position="23"/>
        <end position="73"/>
    </location>
</feature>
<feature type="compositionally biased region" description="Low complexity" evidence="2">
    <location>
        <begin position="983"/>
        <end position="998"/>
    </location>
</feature>
<dbReference type="RefSeq" id="XP_031418094.1">
    <property type="nucleotide sequence ID" value="XM_031562234.2"/>
</dbReference>
<evidence type="ECO:0000313" key="6">
    <source>
        <dbReference type="RefSeq" id="XP_031418092.1"/>
    </source>
</evidence>
<dbReference type="InterPro" id="IPR008984">
    <property type="entry name" value="SMAD_FHA_dom_sf"/>
</dbReference>
<dbReference type="Proteomes" id="UP000515152">
    <property type="component" value="Chromosome 24"/>
</dbReference>
<dbReference type="SUPFAM" id="SSF49879">
    <property type="entry name" value="SMAD/FHA domain"/>
    <property type="match status" value="1"/>
</dbReference>
<feature type="region of interest" description="Disordered" evidence="2">
    <location>
        <begin position="1350"/>
        <end position="1412"/>
    </location>
</feature>
<feature type="compositionally biased region" description="Low complexity" evidence="2">
    <location>
        <begin position="1018"/>
        <end position="1031"/>
    </location>
</feature>
<comment type="similarity">
    <text evidence="1">Belongs to the CEP170 family.</text>
</comment>
<dbReference type="GO" id="GO:0005814">
    <property type="term" value="C:centriole"/>
    <property type="evidence" value="ECO:0007669"/>
    <property type="project" value="TreeGrafter"/>
</dbReference>
<dbReference type="InterPro" id="IPR000253">
    <property type="entry name" value="FHA_dom"/>
</dbReference>
<gene>
    <name evidence="5 6 7 8" type="primary">cep170ab</name>
</gene>
<sequence length="1412" mass="151117">MSLTTWFLVSSGGTRHRLPREMIFVGRDDCELMLQSRSVDKQHAVINYDPATDEHRVKDLGSLNGTFVNDERVQEQIYTTLKIDDKLRFGYDTNLFTVVRGELHVPEEALKHEKFTSQLQLAKKPVGTAESSRTAEPKGAEGNNESPAKPPEAPKGDDKAAADLAVQHRGTPLYGQPSWWGDGDADDENSVKQDNKPSDPKQARCEPDAKDAKDANKPGVVQGPSQDPGPEPSYFEIPSKEAPTAGGGTSDTQPKGHQGSGATKATDQTPSQDPSAHGHASFTIDFDTLAPGKVTGKERGSKGSQEHRARPKRGAGEELSALQAAMVAAEVKVADWLAQNELPLARSESVADDDGDSVKSDVPVQLKSLRGSRHEDGTQSDSENLLGEQFARRALLQERGARGLRSGIARADGAFPARDDPYNDKPNHRPQVAKKVPPVGGEVREAAAASSSSHRPPKSVPSSTGNREPHVDPREGPQRGRHSDDLSDRGTYTIDFENGSREVEEARRMIDKVFGVEDNQALTKLRYPEHQRDRVSICPRPGAVESRRAAAHMGYEVVPEDLVVVGGPRWVSQWATLAASHVRTDPEGSGAESHVYVSDEKADVSEVSQSSASVPSSSQTERKRRTLPQPPSEEMTLDGSRSRPARWPPTSEKQDTETQEKESKFQGPSRASHRPIGGSPVTSDQTGARGVKQAPGSAPEVGRRTGQQGGGSPCKSVGSGDRKSADGRRKKEEDKEKLGKPLLRQESFTVERSSVNVPLPCIDSHTSAASTQTRDPLGGSNGVDAASLLRDNEAVAAFLETTLSDLADPPSYSLEGSMSPESDIDTTSTVSLAGGEGGRKVAQKRRPVAGQPRVAAGAANKGGVQDKKRSSQPPTAPGSRLRAWTSLELTDDDLNSSLLSDTQPTVPSRGRGQAQSGSKAEPAGGRAGRGKTVAGSASVMPSSSPASKPAVAPRPRPTRASILRRARLGETPELDLGDVDMLSVASEASTASSASRPSAGRRQLSRIEALAQPRRPRVSSPSARSDSEATSTRTRGLASRPAPENALRVGFRSAGYPSTVAGAPRARANSASKLPDKSAVSPYSHNSNAAGNRWRRMPIEYASTSEDEFGSNRHPTKNSRSRPLAPRVTQLGGSAPSTPSPMGMTRPHSREQDDYMRDWTAHSEEIARISQDLAKDLAMLAREIHDVAGEIDSVSPSSAADPSALDDRVFPESLGSAPEISTTAVDLRPHGSNGQDQRALRRRTWNRDEAVMDGLLLASVSQLSTRIRQGVEKTAGKIRILFKDKDRNWEEIQSKMQMELEMPLLKTSNQEISSILQDLKRIEKQLVVIDVMVDPDGTLDALSSLGLTSPLVPEHRGVSTGSQAPRRSPLPGESAASATPATVAPSVVAERDAGLDVNSNAAGGQQNSVSLQ</sequence>
<feature type="compositionally biased region" description="Basic and acidic residues" evidence="2">
    <location>
        <begin position="152"/>
        <end position="161"/>
    </location>
</feature>
<protein>
    <submittedName>
        <fullName evidence="5 6">Centrosomal protein of 170 kDa isoform X1</fullName>
    </submittedName>
</protein>
<evidence type="ECO:0000313" key="5">
    <source>
        <dbReference type="RefSeq" id="XP_031418091.1"/>
    </source>
</evidence>
<feature type="region of interest" description="Disordered" evidence="2">
    <location>
        <begin position="346"/>
        <end position="386"/>
    </location>
</feature>
<feature type="compositionally biased region" description="Polar residues" evidence="2">
    <location>
        <begin position="814"/>
        <end position="831"/>
    </location>
</feature>
<feature type="compositionally biased region" description="Basic and acidic residues" evidence="2">
    <location>
        <begin position="652"/>
        <end position="664"/>
    </location>
</feature>
<feature type="compositionally biased region" description="Low complexity" evidence="2">
    <location>
        <begin position="1374"/>
        <end position="1388"/>
    </location>
</feature>
<dbReference type="RefSeq" id="XP_031418093.1">
    <property type="nucleotide sequence ID" value="XM_031562233.2"/>
</dbReference>
<feature type="compositionally biased region" description="Polar residues" evidence="2">
    <location>
        <begin position="250"/>
        <end position="274"/>
    </location>
</feature>
<keyword evidence="4" id="KW-1185">Reference proteome</keyword>
<reference evidence="5 6" key="1">
    <citation type="submission" date="2025-04" db="UniProtKB">
        <authorList>
            <consortium name="RefSeq"/>
        </authorList>
    </citation>
    <scope>IDENTIFICATION</scope>
</reference>
<dbReference type="InterPro" id="IPR051176">
    <property type="entry name" value="Cent_Immune-Sig_Mod"/>
</dbReference>
<dbReference type="OrthoDB" id="444265at2759"/>
<dbReference type="PROSITE" id="PS50006">
    <property type="entry name" value="FHA_DOMAIN"/>
    <property type="match status" value="1"/>
</dbReference>
<accession>A0A6P8F078</accession>
<dbReference type="RefSeq" id="XP_031418091.1">
    <property type="nucleotide sequence ID" value="XM_031562231.2"/>
</dbReference>
<feature type="region of interest" description="Disordered" evidence="2">
    <location>
        <begin position="1105"/>
        <end position="1150"/>
    </location>
</feature>
<dbReference type="PANTHER" id="PTHR15715">
    <property type="entry name" value="CENTROSOMAL PROTEIN OF 170 KDA"/>
    <property type="match status" value="1"/>
</dbReference>
<dbReference type="Pfam" id="PF00498">
    <property type="entry name" value="FHA"/>
    <property type="match status" value="1"/>
</dbReference>
<feature type="region of interest" description="Disordered" evidence="2">
    <location>
        <begin position="120"/>
        <end position="317"/>
    </location>
</feature>
<feature type="region of interest" description="Disordered" evidence="2">
    <location>
        <begin position="803"/>
        <end position="1045"/>
    </location>
</feature>
<dbReference type="RefSeq" id="XP_031418092.1">
    <property type="nucleotide sequence ID" value="XM_031562232.2"/>
</dbReference>
<dbReference type="PANTHER" id="PTHR15715:SF49">
    <property type="entry name" value="CENTROSOMAL PROTEIN OF 170 KDA ISOFORM X1"/>
    <property type="match status" value="1"/>
</dbReference>
<organism evidence="4 8">
    <name type="scientific">Clupea harengus</name>
    <name type="common">Atlantic herring</name>
    <dbReference type="NCBI Taxonomy" id="7950"/>
    <lineage>
        <taxon>Eukaryota</taxon>
        <taxon>Metazoa</taxon>
        <taxon>Chordata</taxon>
        <taxon>Craniata</taxon>
        <taxon>Vertebrata</taxon>
        <taxon>Euteleostomi</taxon>
        <taxon>Actinopterygii</taxon>
        <taxon>Neopterygii</taxon>
        <taxon>Teleostei</taxon>
        <taxon>Clupei</taxon>
        <taxon>Clupeiformes</taxon>
        <taxon>Clupeoidei</taxon>
        <taxon>Clupeidae</taxon>
        <taxon>Clupea</taxon>
    </lineage>
</organism>
<feature type="compositionally biased region" description="Basic and acidic residues" evidence="2">
    <location>
        <begin position="467"/>
        <end position="488"/>
    </location>
</feature>
<evidence type="ECO:0000259" key="3">
    <source>
        <dbReference type="PROSITE" id="PS50006"/>
    </source>
</evidence>
<feature type="compositionally biased region" description="Basic and acidic residues" evidence="2">
    <location>
        <begin position="189"/>
        <end position="216"/>
    </location>
</feature>
<feature type="region of interest" description="Disordered" evidence="2">
    <location>
        <begin position="583"/>
        <end position="784"/>
    </location>
</feature>
<evidence type="ECO:0000256" key="1">
    <source>
        <dbReference type="ARBA" id="ARBA00010436"/>
    </source>
</evidence>
<proteinExistence type="inferred from homology"/>
<evidence type="ECO:0000313" key="7">
    <source>
        <dbReference type="RefSeq" id="XP_031418093.1"/>
    </source>
</evidence>
<dbReference type="InterPro" id="IPR029300">
    <property type="entry name" value="CEP170_C"/>
</dbReference>
<evidence type="ECO:0000313" key="4">
    <source>
        <dbReference type="Proteomes" id="UP000515152"/>
    </source>
</evidence>
<dbReference type="GeneID" id="105912045"/>
<dbReference type="SMART" id="SM00240">
    <property type="entry name" value="FHA"/>
    <property type="match status" value="1"/>
</dbReference>
<feature type="compositionally biased region" description="Basic and acidic residues" evidence="2">
    <location>
        <begin position="720"/>
        <end position="739"/>
    </location>
</feature>
<dbReference type="CTD" id="566358"/>
<feature type="compositionally biased region" description="Polar residues" evidence="2">
    <location>
        <begin position="764"/>
        <end position="774"/>
    </location>
</feature>
<evidence type="ECO:0000313" key="8">
    <source>
        <dbReference type="RefSeq" id="XP_031418094.1"/>
    </source>
</evidence>
<feature type="compositionally biased region" description="Polar residues" evidence="2">
    <location>
        <begin position="746"/>
        <end position="756"/>
    </location>
</feature>
<feature type="compositionally biased region" description="Polar residues" evidence="2">
    <location>
        <begin position="1397"/>
        <end position="1412"/>
    </location>
</feature>
<feature type="compositionally biased region" description="Basic and acidic residues" evidence="2">
    <location>
        <begin position="417"/>
        <end position="427"/>
    </location>
</feature>
<evidence type="ECO:0000256" key="2">
    <source>
        <dbReference type="SAM" id="MobiDB-lite"/>
    </source>
</evidence>